<dbReference type="Proteomes" id="UP001046870">
    <property type="component" value="Chromosome 13"/>
</dbReference>
<dbReference type="PANTHER" id="PTHR15416">
    <property type="entry name" value="CAMP-DEPENDENT PROTEIN KINASE INHIBITOR/PKI"/>
    <property type="match status" value="1"/>
</dbReference>
<evidence type="ECO:0000256" key="1">
    <source>
        <dbReference type="ARBA" id="ARBA00002844"/>
    </source>
</evidence>
<dbReference type="AlphaFoldDB" id="A0A9D3PPS9"/>
<name>A0A9D3PPS9_MEGAT</name>
<sequence length="72" mass="7178">MTDVEPAVTDFEASGRTGRRNAVPDVQGSAAGAKLPEPPAENAASEGQGGEGSSTASPSKSHPEGEEKPEGT</sequence>
<evidence type="ECO:0000313" key="5">
    <source>
        <dbReference type="EMBL" id="KAG7465673.1"/>
    </source>
</evidence>
<gene>
    <name evidence="5" type="ORF">MATL_G00156070</name>
</gene>
<dbReference type="OrthoDB" id="6380180at2759"/>
<evidence type="ECO:0008006" key="7">
    <source>
        <dbReference type="Google" id="ProtNLM"/>
    </source>
</evidence>
<feature type="region of interest" description="Disordered" evidence="4">
    <location>
        <begin position="1"/>
        <end position="72"/>
    </location>
</feature>
<dbReference type="InterPro" id="IPR004171">
    <property type="entry name" value="cAMP_dep_PKI"/>
</dbReference>
<keyword evidence="3" id="KW-0649">Protein kinase inhibitor</keyword>
<comment type="function">
    <text evidence="1">Extremely potent competitive inhibitor of cAMP-dependent protein kinase activity, this protein interacts with the catalytic subunit of the enzyme after the cAMP-induced dissociation of its regulatory chains.</text>
</comment>
<evidence type="ECO:0000313" key="6">
    <source>
        <dbReference type="Proteomes" id="UP001046870"/>
    </source>
</evidence>
<organism evidence="5 6">
    <name type="scientific">Megalops atlanticus</name>
    <name type="common">Tarpon</name>
    <name type="synonym">Clupea gigantea</name>
    <dbReference type="NCBI Taxonomy" id="7932"/>
    <lineage>
        <taxon>Eukaryota</taxon>
        <taxon>Metazoa</taxon>
        <taxon>Chordata</taxon>
        <taxon>Craniata</taxon>
        <taxon>Vertebrata</taxon>
        <taxon>Euteleostomi</taxon>
        <taxon>Actinopterygii</taxon>
        <taxon>Neopterygii</taxon>
        <taxon>Teleostei</taxon>
        <taxon>Elopiformes</taxon>
        <taxon>Megalopidae</taxon>
        <taxon>Megalops</taxon>
    </lineage>
</organism>
<evidence type="ECO:0000256" key="3">
    <source>
        <dbReference type="ARBA" id="ARBA00023013"/>
    </source>
</evidence>
<comment type="similarity">
    <text evidence="2">Belongs to the PKI family.</text>
</comment>
<reference evidence="5" key="1">
    <citation type="submission" date="2021-01" db="EMBL/GenBank/DDBJ databases">
        <authorList>
            <person name="Zahm M."/>
            <person name="Roques C."/>
            <person name="Cabau C."/>
            <person name="Klopp C."/>
            <person name="Donnadieu C."/>
            <person name="Jouanno E."/>
            <person name="Lampietro C."/>
            <person name="Louis A."/>
            <person name="Herpin A."/>
            <person name="Echchiki A."/>
            <person name="Berthelot C."/>
            <person name="Parey E."/>
            <person name="Roest-Crollius H."/>
            <person name="Braasch I."/>
            <person name="Postlethwait J."/>
            <person name="Bobe J."/>
            <person name="Montfort J."/>
            <person name="Bouchez O."/>
            <person name="Begum T."/>
            <person name="Mejri S."/>
            <person name="Adams A."/>
            <person name="Chen W.-J."/>
            <person name="Guiguen Y."/>
        </authorList>
    </citation>
    <scope>NUCLEOTIDE SEQUENCE</scope>
    <source>
        <strain evidence="5">YG-15Mar2019-1</strain>
        <tissue evidence="5">Brain</tissue>
    </source>
</reference>
<accession>A0A9D3PPS9</accession>
<feature type="compositionally biased region" description="Basic and acidic residues" evidence="4">
    <location>
        <begin position="61"/>
        <end position="72"/>
    </location>
</feature>
<dbReference type="EMBL" id="JAFDVH010000013">
    <property type="protein sequence ID" value="KAG7465673.1"/>
    <property type="molecule type" value="Genomic_DNA"/>
</dbReference>
<evidence type="ECO:0000256" key="4">
    <source>
        <dbReference type="SAM" id="MobiDB-lite"/>
    </source>
</evidence>
<evidence type="ECO:0000256" key="2">
    <source>
        <dbReference type="ARBA" id="ARBA00006393"/>
    </source>
</evidence>
<comment type="caution">
    <text evidence="5">The sequence shown here is derived from an EMBL/GenBank/DDBJ whole genome shotgun (WGS) entry which is preliminary data.</text>
</comment>
<protein>
    <recommendedName>
        <fullName evidence="7">cAMP-dependent protein kinase inhibitor</fullName>
    </recommendedName>
</protein>
<dbReference type="Pfam" id="PF02827">
    <property type="entry name" value="PKI"/>
    <property type="match status" value="1"/>
</dbReference>
<proteinExistence type="inferred from homology"/>
<dbReference type="GO" id="GO:0004862">
    <property type="term" value="F:cAMP-dependent protein kinase inhibitor activity"/>
    <property type="evidence" value="ECO:0007669"/>
    <property type="project" value="InterPro"/>
</dbReference>
<keyword evidence="6" id="KW-1185">Reference proteome</keyword>